<comment type="similarity">
    <text evidence="2 9">Belongs to the mitochondrial pyruvate carrier (MPC) (TC 2.A.105) family.</text>
</comment>
<evidence type="ECO:0000313" key="12">
    <source>
        <dbReference type="WBParaSite" id="HNAJ_0000801201-mRNA-1"/>
    </source>
</evidence>
<keyword evidence="7 9" id="KW-0496">Mitochondrion</keyword>
<dbReference type="OrthoDB" id="869189at2759"/>
<name>A0A0R3TLA7_RODNA</name>
<dbReference type="GO" id="GO:0006850">
    <property type="term" value="P:pyruvate import into mitochondria"/>
    <property type="evidence" value="ECO:0007669"/>
    <property type="project" value="InterPro"/>
</dbReference>
<keyword evidence="4 9" id="KW-0812">Transmembrane</keyword>
<evidence type="ECO:0000256" key="5">
    <source>
        <dbReference type="ARBA" id="ARBA00022792"/>
    </source>
</evidence>
<proteinExistence type="inferred from homology"/>
<sequence length="147" mass="16309">MNTAFGFGFSAINGLAPYGASYILSTFSLMAYVYKSLVKAGDKVCPTSLRPFWNHPAGPKTIFFWAPTFKWGLVIAGIADLTRPVEKVSVSQSTALAATGLIWSRYSLVIKPKNWNLFSVNIFVAATGIYQLCRIYLYRKKLEKPLA</sequence>
<evidence type="ECO:0000256" key="3">
    <source>
        <dbReference type="ARBA" id="ARBA00022448"/>
    </source>
</evidence>
<organism evidence="12">
    <name type="scientific">Rodentolepis nana</name>
    <name type="common">Dwarf tapeworm</name>
    <name type="synonym">Hymenolepis nana</name>
    <dbReference type="NCBI Taxonomy" id="102285"/>
    <lineage>
        <taxon>Eukaryota</taxon>
        <taxon>Metazoa</taxon>
        <taxon>Spiralia</taxon>
        <taxon>Lophotrochozoa</taxon>
        <taxon>Platyhelminthes</taxon>
        <taxon>Cestoda</taxon>
        <taxon>Eucestoda</taxon>
        <taxon>Cyclophyllidea</taxon>
        <taxon>Hymenolepididae</taxon>
        <taxon>Rodentolepis</taxon>
    </lineage>
</organism>
<comment type="subcellular location">
    <subcellularLocation>
        <location evidence="1 9">Mitochondrion inner membrane</location>
        <topology evidence="1 9">Multi-pass membrane protein</topology>
    </subcellularLocation>
</comment>
<keyword evidence="5 9" id="KW-0999">Mitochondrion inner membrane</keyword>
<evidence type="ECO:0000256" key="4">
    <source>
        <dbReference type="ARBA" id="ARBA00022692"/>
    </source>
</evidence>
<reference evidence="12" key="1">
    <citation type="submission" date="2017-02" db="UniProtKB">
        <authorList>
            <consortium name="WormBaseParasite"/>
        </authorList>
    </citation>
    <scope>IDENTIFICATION</scope>
</reference>
<feature type="transmembrane region" description="Helical" evidence="9">
    <location>
        <begin position="115"/>
        <end position="137"/>
    </location>
</feature>
<evidence type="ECO:0000256" key="6">
    <source>
        <dbReference type="ARBA" id="ARBA00022989"/>
    </source>
</evidence>
<dbReference type="Proteomes" id="UP000278807">
    <property type="component" value="Unassembled WGS sequence"/>
</dbReference>
<dbReference type="Pfam" id="PF03650">
    <property type="entry name" value="MPC"/>
    <property type="match status" value="1"/>
</dbReference>
<evidence type="ECO:0000256" key="8">
    <source>
        <dbReference type="ARBA" id="ARBA00023136"/>
    </source>
</evidence>
<dbReference type="AlphaFoldDB" id="A0A0R3TLA7"/>
<keyword evidence="11" id="KW-1185">Reference proteome</keyword>
<keyword evidence="6 9" id="KW-1133">Transmembrane helix</keyword>
<evidence type="ECO:0000256" key="7">
    <source>
        <dbReference type="ARBA" id="ARBA00023128"/>
    </source>
</evidence>
<evidence type="ECO:0000256" key="9">
    <source>
        <dbReference type="RuleBase" id="RU363100"/>
    </source>
</evidence>
<evidence type="ECO:0000256" key="1">
    <source>
        <dbReference type="ARBA" id="ARBA00004448"/>
    </source>
</evidence>
<comment type="function">
    <text evidence="9">Mediates the uptake of pyruvate into mitochondria.</text>
</comment>
<dbReference type="GO" id="GO:0005743">
    <property type="term" value="C:mitochondrial inner membrane"/>
    <property type="evidence" value="ECO:0007669"/>
    <property type="project" value="UniProtKB-SubCell"/>
</dbReference>
<dbReference type="STRING" id="102285.A0A0R3TLA7"/>
<keyword evidence="3 9" id="KW-0813">Transport</keyword>
<evidence type="ECO:0000313" key="11">
    <source>
        <dbReference type="Proteomes" id="UP000278807"/>
    </source>
</evidence>
<dbReference type="InterPro" id="IPR005336">
    <property type="entry name" value="MPC"/>
</dbReference>
<dbReference type="EMBL" id="UZAE01012170">
    <property type="protein sequence ID" value="VDO03868.1"/>
    <property type="molecule type" value="Genomic_DNA"/>
</dbReference>
<evidence type="ECO:0000313" key="10">
    <source>
        <dbReference type="EMBL" id="VDO03868.1"/>
    </source>
</evidence>
<reference evidence="10 11" key="2">
    <citation type="submission" date="2018-11" db="EMBL/GenBank/DDBJ databases">
        <authorList>
            <consortium name="Pathogen Informatics"/>
        </authorList>
    </citation>
    <scope>NUCLEOTIDE SEQUENCE [LARGE SCALE GENOMIC DNA]</scope>
</reference>
<feature type="transmembrane region" description="Helical" evidence="9">
    <location>
        <begin position="15"/>
        <end position="34"/>
    </location>
</feature>
<gene>
    <name evidence="10" type="ORF">HNAJ_LOCUS8008</name>
</gene>
<keyword evidence="8 9" id="KW-0472">Membrane</keyword>
<accession>A0A0R3TLA7</accession>
<protein>
    <recommendedName>
        <fullName evidence="9">Mitochondrial pyruvate carrier</fullName>
    </recommendedName>
</protein>
<evidence type="ECO:0000256" key="2">
    <source>
        <dbReference type="ARBA" id="ARBA00006416"/>
    </source>
</evidence>
<dbReference type="WBParaSite" id="HNAJ_0000801201-mRNA-1">
    <property type="protein sequence ID" value="HNAJ_0000801201-mRNA-1"/>
    <property type="gene ID" value="HNAJ_0000801201"/>
</dbReference>
<dbReference type="PANTHER" id="PTHR14154">
    <property type="entry name" value="UPF0041 BRAIN PROTEIN 44-RELATED"/>
    <property type="match status" value="1"/>
</dbReference>